<feature type="transmembrane region" description="Helical" evidence="2">
    <location>
        <begin position="229"/>
        <end position="247"/>
    </location>
</feature>
<protein>
    <submittedName>
        <fullName evidence="3">Uncharacterized protein</fullName>
    </submittedName>
</protein>
<feature type="region of interest" description="Disordered" evidence="1">
    <location>
        <begin position="15"/>
        <end position="47"/>
    </location>
</feature>
<proteinExistence type="predicted"/>
<dbReference type="FunCoup" id="A0A2V0PAI5">
    <property type="interactions" value="434"/>
</dbReference>
<dbReference type="OrthoDB" id="205546at2759"/>
<sequence length="285" mass="29122">MQALLRNRPLVCRARSGAGGARTGRREPRPGAPAAATGGSPSAGAAEPPAWPRVPLLRLALCGATLGTALDGIHSRVALQVYDLAPVRLETPLGPLDTSLLVPPLLATWYAVMGALLLAADAASPLGGAPSTAAARAAAAAGGWGRVAAGYGLLAANLQLSAFLYSRGVDYGSMTAALLATWAASWWALDRTRHGAALSLICALGAPAAELVLMSVFHTWHYSRPDLDFGAAGAFVSFVPCCYGGYVPQLAALTRHLAARAGRGQAEGQAGQAGKGRQQRRGGDL</sequence>
<comment type="caution">
    <text evidence="3">The sequence shown here is derived from an EMBL/GenBank/DDBJ whole genome shotgun (WGS) entry which is preliminary data.</text>
</comment>
<dbReference type="AlphaFoldDB" id="A0A2V0PAI5"/>
<dbReference type="InParanoid" id="A0A2V0PAI5"/>
<dbReference type="EMBL" id="BDRX01000088">
    <property type="protein sequence ID" value="GBF96871.1"/>
    <property type="molecule type" value="Genomic_DNA"/>
</dbReference>
<feature type="transmembrane region" description="Helical" evidence="2">
    <location>
        <begin position="171"/>
        <end position="189"/>
    </location>
</feature>
<dbReference type="Proteomes" id="UP000247498">
    <property type="component" value="Unassembled WGS sequence"/>
</dbReference>
<evidence type="ECO:0000256" key="1">
    <source>
        <dbReference type="SAM" id="MobiDB-lite"/>
    </source>
</evidence>
<gene>
    <name evidence="3" type="ORF">Rsub_09876</name>
</gene>
<keyword evidence="2" id="KW-0472">Membrane</keyword>
<keyword evidence="2" id="KW-1133">Transmembrane helix</keyword>
<reference evidence="3 4" key="1">
    <citation type="journal article" date="2018" name="Sci. Rep.">
        <title>Raphidocelis subcapitata (=Pseudokirchneriella subcapitata) provides an insight into genome evolution and environmental adaptations in the Sphaeropleales.</title>
        <authorList>
            <person name="Suzuki S."/>
            <person name="Yamaguchi H."/>
            <person name="Nakajima N."/>
            <person name="Kawachi M."/>
        </authorList>
    </citation>
    <scope>NUCLEOTIDE SEQUENCE [LARGE SCALE GENOMIC DNA]</scope>
    <source>
        <strain evidence="3 4">NIES-35</strain>
    </source>
</reference>
<keyword evidence="4" id="KW-1185">Reference proteome</keyword>
<evidence type="ECO:0000313" key="3">
    <source>
        <dbReference type="EMBL" id="GBF96871.1"/>
    </source>
</evidence>
<feature type="transmembrane region" description="Helical" evidence="2">
    <location>
        <begin position="101"/>
        <end position="123"/>
    </location>
</feature>
<evidence type="ECO:0000256" key="2">
    <source>
        <dbReference type="SAM" id="Phobius"/>
    </source>
</evidence>
<accession>A0A2V0PAI5</accession>
<feature type="compositionally biased region" description="Low complexity" evidence="1">
    <location>
        <begin position="264"/>
        <end position="276"/>
    </location>
</feature>
<evidence type="ECO:0000313" key="4">
    <source>
        <dbReference type="Proteomes" id="UP000247498"/>
    </source>
</evidence>
<feature type="transmembrane region" description="Helical" evidence="2">
    <location>
        <begin position="196"/>
        <end position="217"/>
    </location>
</feature>
<keyword evidence="2" id="KW-0812">Transmembrane</keyword>
<name>A0A2V0PAI5_9CHLO</name>
<feature type="compositionally biased region" description="Low complexity" evidence="1">
    <location>
        <begin position="32"/>
        <end position="47"/>
    </location>
</feature>
<dbReference type="PANTHER" id="PTHR36774:SF1">
    <property type="entry name" value="INSULIN-INDUCED PROTEIN"/>
    <property type="match status" value="1"/>
</dbReference>
<organism evidence="3 4">
    <name type="scientific">Raphidocelis subcapitata</name>
    <dbReference type="NCBI Taxonomy" id="307507"/>
    <lineage>
        <taxon>Eukaryota</taxon>
        <taxon>Viridiplantae</taxon>
        <taxon>Chlorophyta</taxon>
        <taxon>core chlorophytes</taxon>
        <taxon>Chlorophyceae</taxon>
        <taxon>CS clade</taxon>
        <taxon>Sphaeropleales</taxon>
        <taxon>Selenastraceae</taxon>
        <taxon>Raphidocelis</taxon>
    </lineage>
</organism>
<dbReference type="PANTHER" id="PTHR36774">
    <property type="entry name" value="INSULIN-INDUCED PROTEIN"/>
    <property type="match status" value="1"/>
</dbReference>
<feature type="region of interest" description="Disordered" evidence="1">
    <location>
        <begin position="264"/>
        <end position="285"/>
    </location>
</feature>